<evidence type="ECO:0000313" key="1">
    <source>
        <dbReference type="EMBL" id="AYB70140.1"/>
    </source>
</evidence>
<gene>
    <name evidence="1" type="primary">30</name>
    <name evidence="1" type="ORF">SEA_ONEIAGILLIAN_30</name>
</gene>
<dbReference type="RefSeq" id="YP_009812636.1">
    <property type="nucleotide sequence ID" value="NC_048068.1"/>
</dbReference>
<dbReference type="EMBL" id="MH727556">
    <property type="protein sequence ID" value="AYB70140.1"/>
    <property type="molecule type" value="Genomic_DNA"/>
</dbReference>
<evidence type="ECO:0000313" key="2">
    <source>
        <dbReference type="Proteomes" id="UP000279330"/>
    </source>
</evidence>
<dbReference type="Proteomes" id="UP000279330">
    <property type="component" value="Segment"/>
</dbReference>
<dbReference type="GeneID" id="55003705"/>
<keyword evidence="2" id="KW-1185">Reference proteome</keyword>
<name>A0A385UGU4_9CAUD</name>
<organism evidence="1 2">
    <name type="scientific">Microbacterium phage OneinaGillian</name>
    <dbReference type="NCBI Taxonomy" id="2301604"/>
    <lineage>
        <taxon>Viruses</taxon>
        <taxon>Duplodnaviria</taxon>
        <taxon>Heunggongvirae</taxon>
        <taxon>Uroviricota</taxon>
        <taxon>Caudoviricetes</taxon>
        <taxon>Gillianvirus</taxon>
        <taxon>Gillianvirus oneinagillian</taxon>
    </lineage>
</organism>
<sequence>MSICYPSVTDWGCAYTEDELTAMRADPVKAAVMRRSEALAWYSLASLTAFQIGVCPTTIRPCAARCAPAGSWMEAPVGGASTAGLPRQSIGGVFTPYVTGGIWVNGCGCSPSSCSCSQLSEVILPGPVGGIESIVLDGEILDPATYRVDNGNRLVSLVADRPWPGCQDMLANEGEGTFLVTYYRGAAPNEMTQFAAGILASEFYKSCTDGKCRLPIGVQKVVRGNAEYTINVSLFEGGQTRIREVDAVINIYNPYKLKSAPRVLTPEAHTNGARTRTWGGY</sequence>
<accession>A0A385UGU4</accession>
<dbReference type="KEGG" id="vg:55003705"/>
<reference evidence="1 2" key="1">
    <citation type="submission" date="2018-08" db="EMBL/GenBank/DDBJ databases">
        <authorList>
            <person name="Miller G.E."/>
            <person name="Abrahams R."/>
            <person name="Bazan D.C."/>
            <person name="Beglau B.C."/>
            <person name="Blaylock E.C."/>
            <person name="Choi J.D."/>
            <person name="Grewal S.K."/>
            <person name="Hernandez E.V."/>
            <person name="Kim D.J."/>
            <person name="Kim K."/>
            <person name="Lee Y."/>
            <person name="Linde M.K."/>
            <person name="Lopez M.B."/>
            <person name="Pangalila E."/>
            <person name="Parker M.A."/>
            <person name="Specht R.C."/>
            <person name="Teng M.C."/>
            <person name="Toledo B."/>
            <person name="Tran S."/>
            <person name="Yu H."/>
            <person name="Kalaj N."/>
            <person name="Muthiah A.S."/>
            <person name="Dean N.S."/>
            <person name="Diaz A."/>
            <person name="Garlena R.A."/>
            <person name="Russell D.A."/>
            <person name="Pope W.H."/>
            <person name="Jacobs-Sera D."/>
            <person name="Hatfull G.F."/>
        </authorList>
    </citation>
    <scope>NUCLEOTIDE SEQUENCE [LARGE SCALE GENOMIC DNA]</scope>
</reference>
<proteinExistence type="predicted"/>
<protein>
    <submittedName>
        <fullName evidence="1">Head-to-tail adaptor</fullName>
    </submittedName>
</protein>